<sequence length="111" mass="12403">MNRTQMPGSQASFQRFFLEAVRNGNTDELQKILEARDEKINVNSYDTEGQTALHQSCMDGNLKLVKLLVKFGADTKLANRDGWNALHIAAFGGHQDIILYLIRAAGARTPR</sequence>
<dbReference type="PROSITE" id="PS50088">
    <property type="entry name" value="ANK_REPEAT"/>
    <property type="match status" value="2"/>
</dbReference>
<dbReference type="Pfam" id="PF12796">
    <property type="entry name" value="Ank_2"/>
    <property type="match status" value="1"/>
</dbReference>
<comment type="caution">
    <text evidence="4">The sequence shown here is derived from an EMBL/GenBank/DDBJ whole genome shotgun (WGS) entry which is preliminary data.</text>
</comment>
<dbReference type="STRING" id="6573.A0A210QV30"/>
<dbReference type="PANTHER" id="PTHR24171">
    <property type="entry name" value="ANKYRIN REPEAT DOMAIN-CONTAINING PROTEIN 39-RELATED"/>
    <property type="match status" value="1"/>
</dbReference>
<proteinExistence type="predicted"/>
<dbReference type="PROSITE" id="PS50297">
    <property type="entry name" value="ANK_REP_REGION"/>
    <property type="match status" value="2"/>
</dbReference>
<evidence type="ECO:0000313" key="5">
    <source>
        <dbReference type="Proteomes" id="UP000242188"/>
    </source>
</evidence>
<dbReference type="EMBL" id="NEDP02001728">
    <property type="protein sequence ID" value="OWF52608.1"/>
    <property type="molecule type" value="Genomic_DNA"/>
</dbReference>
<dbReference type="SMART" id="SM00248">
    <property type="entry name" value="ANK"/>
    <property type="match status" value="2"/>
</dbReference>
<organism evidence="4 5">
    <name type="scientific">Mizuhopecten yessoensis</name>
    <name type="common">Japanese scallop</name>
    <name type="synonym">Patinopecten yessoensis</name>
    <dbReference type="NCBI Taxonomy" id="6573"/>
    <lineage>
        <taxon>Eukaryota</taxon>
        <taxon>Metazoa</taxon>
        <taxon>Spiralia</taxon>
        <taxon>Lophotrochozoa</taxon>
        <taxon>Mollusca</taxon>
        <taxon>Bivalvia</taxon>
        <taxon>Autobranchia</taxon>
        <taxon>Pteriomorphia</taxon>
        <taxon>Pectinida</taxon>
        <taxon>Pectinoidea</taxon>
        <taxon>Pectinidae</taxon>
        <taxon>Mizuhopecten</taxon>
    </lineage>
</organism>
<evidence type="ECO:0000256" key="2">
    <source>
        <dbReference type="ARBA" id="ARBA00023043"/>
    </source>
</evidence>
<accession>A0A210QV30</accession>
<keyword evidence="5" id="KW-1185">Reference proteome</keyword>
<gene>
    <name evidence="4" type="ORF">KP79_PYT04073</name>
</gene>
<evidence type="ECO:0000256" key="1">
    <source>
        <dbReference type="ARBA" id="ARBA00022737"/>
    </source>
</evidence>
<dbReference type="InterPro" id="IPR036770">
    <property type="entry name" value="Ankyrin_rpt-contain_sf"/>
</dbReference>
<feature type="repeat" description="ANK" evidence="3">
    <location>
        <begin position="48"/>
        <end position="80"/>
    </location>
</feature>
<keyword evidence="2 3" id="KW-0040">ANK repeat</keyword>
<evidence type="ECO:0000313" key="4">
    <source>
        <dbReference type="EMBL" id="OWF52608.1"/>
    </source>
</evidence>
<dbReference type="Gene3D" id="1.25.40.20">
    <property type="entry name" value="Ankyrin repeat-containing domain"/>
    <property type="match status" value="1"/>
</dbReference>
<protein>
    <submittedName>
        <fullName evidence="4">Notch-regulated ankyrin repeat-containing protein</fullName>
    </submittedName>
</protein>
<dbReference type="AlphaFoldDB" id="A0A210QV30"/>
<feature type="repeat" description="ANK" evidence="3">
    <location>
        <begin position="81"/>
        <end position="111"/>
    </location>
</feature>
<keyword evidence="1" id="KW-0677">Repeat</keyword>
<reference evidence="4 5" key="1">
    <citation type="journal article" date="2017" name="Nat. Ecol. Evol.">
        <title>Scallop genome provides insights into evolution of bilaterian karyotype and development.</title>
        <authorList>
            <person name="Wang S."/>
            <person name="Zhang J."/>
            <person name="Jiao W."/>
            <person name="Li J."/>
            <person name="Xun X."/>
            <person name="Sun Y."/>
            <person name="Guo X."/>
            <person name="Huan P."/>
            <person name="Dong B."/>
            <person name="Zhang L."/>
            <person name="Hu X."/>
            <person name="Sun X."/>
            <person name="Wang J."/>
            <person name="Zhao C."/>
            <person name="Wang Y."/>
            <person name="Wang D."/>
            <person name="Huang X."/>
            <person name="Wang R."/>
            <person name="Lv J."/>
            <person name="Li Y."/>
            <person name="Zhang Z."/>
            <person name="Liu B."/>
            <person name="Lu W."/>
            <person name="Hui Y."/>
            <person name="Liang J."/>
            <person name="Zhou Z."/>
            <person name="Hou R."/>
            <person name="Li X."/>
            <person name="Liu Y."/>
            <person name="Li H."/>
            <person name="Ning X."/>
            <person name="Lin Y."/>
            <person name="Zhao L."/>
            <person name="Xing Q."/>
            <person name="Dou J."/>
            <person name="Li Y."/>
            <person name="Mao J."/>
            <person name="Guo H."/>
            <person name="Dou H."/>
            <person name="Li T."/>
            <person name="Mu C."/>
            <person name="Jiang W."/>
            <person name="Fu Q."/>
            <person name="Fu X."/>
            <person name="Miao Y."/>
            <person name="Liu J."/>
            <person name="Yu Q."/>
            <person name="Li R."/>
            <person name="Liao H."/>
            <person name="Li X."/>
            <person name="Kong Y."/>
            <person name="Jiang Z."/>
            <person name="Chourrout D."/>
            <person name="Li R."/>
            <person name="Bao Z."/>
        </authorList>
    </citation>
    <scope>NUCLEOTIDE SEQUENCE [LARGE SCALE GENOMIC DNA]</scope>
    <source>
        <strain evidence="4 5">PY_sf001</strain>
    </source>
</reference>
<name>A0A210QV30_MIZYE</name>
<dbReference type="Proteomes" id="UP000242188">
    <property type="component" value="Unassembled WGS sequence"/>
</dbReference>
<dbReference type="SUPFAM" id="SSF48403">
    <property type="entry name" value="Ankyrin repeat"/>
    <property type="match status" value="1"/>
</dbReference>
<dbReference type="InterPro" id="IPR002110">
    <property type="entry name" value="Ankyrin_rpt"/>
</dbReference>
<evidence type="ECO:0000256" key="3">
    <source>
        <dbReference type="PROSITE-ProRule" id="PRU00023"/>
    </source>
</evidence>